<reference evidence="2" key="1">
    <citation type="journal article" date="2014" name="Int. J. Syst. Evol. Microbiol.">
        <title>Complete genome sequence of Corynebacterium casei LMG S-19264T (=DSM 44701T), isolated from a smear-ripened cheese.</title>
        <authorList>
            <consortium name="US DOE Joint Genome Institute (JGI-PGF)"/>
            <person name="Walter F."/>
            <person name="Albersmeier A."/>
            <person name="Kalinowski J."/>
            <person name="Ruckert C."/>
        </authorList>
    </citation>
    <scope>NUCLEOTIDE SEQUENCE</scope>
    <source>
        <strain evidence="2">CGMCC 1.15425</strain>
    </source>
</reference>
<reference evidence="2" key="2">
    <citation type="submission" date="2020-09" db="EMBL/GenBank/DDBJ databases">
        <authorList>
            <person name="Sun Q."/>
            <person name="Zhou Y."/>
        </authorList>
    </citation>
    <scope>NUCLEOTIDE SEQUENCE</scope>
    <source>
        <strain evidence="2">CGMCC 1.15425</strain>
    </source>
</reference>
<dbReference type="SUPFAM" id="SSF56219">
    <property type="entry name" value="DNase I-like"/>
    <property type="match status" value="1"/>
</dbReference>
<proteinExistence type="predicted"/>
<dbReference type="InterPro" id="IPR036691">
    <property type="entry name" value="Endo/exonu/phosph_ase_sf"/>
</dbReference>
<sequence>MAEADSLKADILVIQECEDPAHSTQAYRNWAGDYLWIGESKNKGIGIFPRHGHKVEQLSWTGEHRIQGFTNSSPAQSWRTDELKLFLPFIINQQITVLAVWTKASNGGTFSYTGQLWKYLQIHRNDLRKPDTIIIGDFNSNVIWDRPDRWWNYTDVLAELDQMGFRSQYHHCFNEKPGQETRPTFFMQRNLLKPYHIDYAFTSSDLTDRSTILIATEKNWLSVSDHVPLVLDISIEITGF</sequence>
<dbReference type="AlphaFoldDB" id="A0A916VJR8"/>
<comment type="caution">
    <text evidence="2">The sequence shown here is derived from an EMBL/GenBank/DDBJ whole genome shotgun (WGS) entry which is preliminary data.</text>
</comment>
<keyword evidence="2" id="KW-0255">Endonuclease</keyword>
<dbReference type="Pfam" id="PF03372">
    <property type="entry name" value="Exo_endo_phos"/>
    <property type="match status" value="1"/>
</dbReference>
<dbReference type="Gene3D" id="3.60.10.10">
    <property type="entry name" value="Endonuclease/exonuclease/phosphatase"/>
    <property type="match status" value="1"/>
</dbReference>
<evidence type="ECO:0000313" key="2">
    <source>
        <dbReference type="EMBL" id="GFZ82044.1"/>
    </source>
</evidence>
<protein>
    <submittedName>
        <fullName evidence="2">Endonuclease/exonuclease/phosphatase family protein</fullName>
    </submittedName>
</protein>
<name>A0A916VJR8_9GAMM</name>
<keyword evidence="2" id="KW-0540">Nuclease</keyword>
<keyword evidence="3" id="KW-1185">Reference proteome</keyword>
<keyword evidence="2" id="KW-0378">Hydrolase</keyword>
<dbReference type="GO" id="GO:0004519">
    <property type="term" value="F:endonuclease activity"/>
    <property type="evidence" value="ECO:0007669"/>
    <property type="project" value="UniProtKB-KW"/>
</dbReference>
<organism evidence="2 3">
    <name type="scientific">Pseudohongiella nitratireducens</name>
    <dbReference type="NCBI Taxonomy" id="1768907"/>
    <lineage>
        <taxon>Bacteria</taxon>
        <taxon>Pseudomonadati</taxon>
        <taxon>Pseudomonadota</taxon>
        <taxon>Gammaproteobacteria</taxon>
        <taxon>Pseudomonadales</taxon>
        <taxon>Pseudohongiellaceae</taxon>
        <taxon>Pseudohongiella</taxon>
    </lineage>
</organism>
<dbReference type="Proteomes" id="UP000627715">
    <property type="component" value="Unassembled WGS sequence"/>
</dbReference>
<evidence type="ECO:0000313" key="3">
    <source>
        <dbReference type="Proteomes" id="UP000627715"/>
    </source>
</evidence>
<feature type="domain" description="Endonuclease/exonuclease/phosphatase" evidence="1">
    <location>
        <begin position="7"/>
        <end position="226"/>
    </location>
</feature>
<dbReference type="InterPro" id="IPR005135">
    <property type="entry name" value="Endo/exonuclease/phosphatase"/>
</dbReference>
<evidence type="ECO:0000259" key="1">
    <source>
        <dbReference type="Pfam" id="PF03372"/>
    </source>
</evidence>
<gene>
    <name evidence="2" type="ORF">GCM10011403_26920</name>
</gene>
<dbReference type="EMBL" id="BMIY01000012">
    <property type="protein sequence ID" value="GFZ82044.1"/>
    <property type="molecule type" value="Genomic_DNA"/>
</dbReference>
<accession>A0A916VJR8</accession>